<evidence type="ECO:0000259" key="1">
    <source>
        <dbReference type="Pfam" id="PF00149"/>
    </source>
</evidence>
<organism evidence="2 3">
    <name type="scientific">Collinsella aerofaciens</name>
    <dbReference type="NCBI Taxonomy" id="74426"/>
    <lineage>
        <taxon>Bacteria</taxon>
        <taxon>Bacillati</taxon>
        <taxon>Actinomycetota</taxon>
        <taxon>Coriobacteriia</taxon>
        <taxon>Coriobacteriales</taxon>
        <taxon>Coriobacteriaceae</taxon>
        <taxon>Collinsella</taxon>
    </lineage>
</organism>
<proteinExistence type="predicted"/>
<dbReference type="Gene3D" id="3.60.21.10">
    <property type="match status" value="1"/>
</dbReference>
<dbReference type="InterPro" id="IPR004843">
    <property type="entry name" value="Calcineurin-like_PHP"/>
</dbReference>
<dbReference type="SUPFAM" id="SSF56300">
    <property type="entry name" value="Metallo-dependent phosphatases"/>
    <property type="match status" value="1"/>
</dbReference>
<dbReference type="RefSeq" id="WP_152067546.1">
    <property type="nucleotide sequence ID" value="NZ_CABWIF010000006.1"/>
</dbReference>
<gene>
    <name evidence="2" type="ORF">CKJAJONC_01427</name>
</gene>
<dbReference type="Pfam" id="PF00149">
    <property type="entry name" value="Metallophos"/>
    <property type="match status" value="1"/>
</dbReference>
<evidence type="ECO:0000313" key="3">
    <source>
        <dbReference type="Proteomes" id="UP000368032"/>
    </source>
</evidence>
<accession>A0A5K1IQF2</accession>
<reference evidence="2 3" key="1">
    <citation type="submission" date="2019-10" db="EMBL/GenBank/DDBJ databases">
        <authorList>
            <person name="Wolf R A."/>
        </authorList>
    </citation>
    <scope>NUCLEOTIDE SEQUENCE [LARGE SCALE GENOMIC DNA]</scope>
    <source>
        <strain evidence="2">Collinsella_aerofaciens_DSM_13712</strain>
    </source>
</reference>
<dbReference type="EMBL" id="CABWIF010000006">
    <property type="protein sequence ID" value="VWL90488.1"/>
    <property type="molecule type" value="Genomic_DNA"/>
</dbReference>
<feature type="domain" description="Calcineurin-like phosphoesterase" evidence="1">
    <location>
        <begin position="4"/>
        <end position="127"/>
    </location>
</feature>
<dbReference type="GO" id="GO:0016787">
    <property type="term" value="F:hydrolase activity"/>
    <property type="evidence" value="ECO:0007669"/>
    <property type="project" value="InterPro"/>
</dbReference>
<dbReference type="Proteomes" id="UP000368032">
    <property type="component" value="Unassembled WGS sequence"/>
</dbReference>
<dbReference type="AlphaFoldDB" id="A0A5K1IQF2"/>
<name>A0A5K1IQF2_9ACTN</name>
<evidence type="ECO:0000313" key="2">
    <source>
        <dbReference type="EMBL" id="VWL90488.1"/>
    </source>
</evidence>
<sequence>MRYFTSDLHLAHPFVAATRGFWKPGMRPDRDIIEAPDGINQLRRELSEYRFNEMVDTEAHDRLIIRRINAVCGKNDDLYIAGDLSAGGHKSLRRALYLLDDLTVPHSRIHLILGNHDGFHIRNTNAYDFASVCIGSISPNLFLTLENGMPAIVSHTPRRAYIEQGIELKDVASNSMDKALLRYAPDVPDGIVHLYGHTHGKSPDEFHDGTSVNIGLDAWRLRPVSEHQIIETLTRMQTTDCA</sequence>
<dbReference type="InterPro" id="IPR029052">
    <property type="entry name" value="Metallo-depent_PP-like"/>
</dbReference>
<protein>
    <recommendedName>
        <fullName evidence="1">Calcineurin-like phosphoesterase domain-containing protein</fullName>
    </recommendedName>
</protein>